<evidence type="ECO:0000256" key="1">
    <source>
        <dbReference type="SAM" id="SignalP"/>
    </source>
</evidence>
<dbReference type="Proteomes" id="UP000254161">
    <property type="component" value="Unassembled WGS sequence"/>
</dbReference>
<name>A0A381EK55_CAMUP</name>
<feature type="signal peptide" evidence="1">
    <location>
        <begin position="1"/>
        <end position="19"/>
    </location>
</feature>
<sequence length="116" mass="13134">MKNLVKILFASFIAVLLSACGGGIPKCGDKDVQNVLTDIMLDSGLLANVSEVERKKLKFTYGGFMSELTDKEAKTQHCKAQMKISGTINSRPYKYDRWINYSARYTDDKQIYVEMH</sequence>
<proteinExistence type="predicted"/>
<protein>
    <submittedName>
        <fullName evidence="2">Lipoprotein, putative</fullName>
    </submittedName>
</protein>
<dbReference type="EMBL" id="UFUZ01000001">
    <property type="protein sequence ID" value="SUX27394.1"/>
    <property type="molecule type" value="Genomic_DNA"/>
</dbReference>
<accession>A0A381EK55</accession>
<dbReference type="RefSeq" id="WP_099507556.1">
    <property type="nucleotide sequence ID" value="NZ_JANKIR010000049.1"/>
</dbReference>
<feature type="chain" id="PRO_5016954491" evidence="1">
    <location>
        <begin position="20"/>
        <end position="116"/>
    </location>
</feature>
<gene>
    <name evidence="2" type="ORF">NCTC12264_01638</name>
</gene>
<dbReference type="PROSITE" id="PS51257">
    <property type="entry name" value="PROKAR_LIPOPROTEIN"/>
    <property type="match status" value="1"/>
</dbReference>
<keyword evidence="1" id="KW-0732">Signal</keyword>
<dbReference type="AlphaFoldDB" id="A0A381EK55"/>
<evidence type="ECO:0000313" key="3">
    <source>
        <dbReference type="Proteomes" id="UP000254161"/>
    </source>
</evidence>
<evidence type="ECO:0000313" key="2">
    <source>
        <dbReference type="EMBL" id="SUX27394.1"/>
    </source>
</evidence>
<organism evidence="2 3">
    <name type="scientific">Campylobacter upsaliensis</name>
    <dbReference type="NCBI Taxonomy" id="28080"/>
    <lineage>
        <taxon>Bacteria</taxon>
        <taxon>Pseudomonadati</taxon>
        <taxon>Campylobacterota</taxon>
        <taxon>Epsilonproteobacteria</taxon>
        <taxon>Campylobacterales</taxon>
        <taxon>Campylobacteraceae</taxon>
        <taxon>Campylobacter</taxon>
    </lineage>
</organism>
<dbReference type="GeneID" id="77265938"/>
<reference evidence="2 3" key="1">
    <citation type="submission" date="2018-06" db="EMBL/GenBank/DDBJ databases">
        <authorList>
            <consortium name="Pathogen Informatics"/>
            <person name="Doyle S."/>
        </authorList>
    </citation>
    <scope>NUCLEOTIDE SEQUENCE [LARGE SCALE GENOMIC DNA]</scope>
    <source>
        <strain evidence="2 3">NCTC12264</strain>
    </source>
</reference>
<keyword evidence="2" id="KW-0449">Lipoprotein</keyword>